<evidence type="ECO:0000256" key="1">
    <source>
        <dbReference type="ARBA" id="ARBA00001936"/>
    </source>
</evidence>
<proteinExistence type="inferred from homology"/>
<evidence type="ECO:0000256" key="2">
    <source>
        <dbReference type="ARBA" id="ARBA00001946"/>
    </source>
</evidence>
<dbReference type="InterPro" id="IPR011127">
    <property type="entry name" value="Dala_Dala_lig_N"/>
</dbReference>
<dbReference type="PANTHER" id="PTHR23132">
    <property type="entry name" value="D-ALANINE--D-ALANINE LIGASE"/>
    <property type="match status" value="1"/>
</dbReference>
<dbReference type="Pfam" id="PF01820">
    <property type="entry name" value="Dala_Dala_lig_N"/>
    <property type="match status" value="1"/>
</dbReference>
<evidence type="ECO:0000256" key="16">
    <source>
        <dbReference type="HAMAP-Rule" id="MF_00047"/>
    </source>
</evidence>
<dbReference type="PROSITE" id="PS50975">
    <property type="entry name" value="ATP_GRASP"/>
    <property type="match status" value="1"/>
</dbReference>
<keyword evidence="9 16" id="KW-0436">Ligase</keyword>
<accession>A0ABQ1K5W7</accession>
<keyword evidence="13 16" id="KW-0573">Peptidoglycan synthesis</keyword>
<dbReference type="InterPro" id="IPR005905">
    <property type="entry name" value="D_ala_D_ala"/>
</dbReference>
<dbReference type="SUPFAM" id="SSF56059">
    <property type="entry name" value="Glutathione synthetase ATP-binding domain-like"/>
    <property type="match status" value="1"/>
</dbReference>
<dbReference type="Gene3D" id="3.30.1490.20">
    <property type="entry name" value="ATP-grasp fold, A domain"/>
    <property type="match status" value="1"/>
</dbReference>
<dbReference type="NCBIfam" id="TIGR01205">
    <property type="entry name" value="D_ala_D_alaTIGR"/>
    <property type="match status" value="1"/>
</dbReference>
<comment type="cofactor">
    <cofactor evidence="2">
        <name>Mg(2+)</name>
        <dbReference type="ChEBI" id="CHEBI:18420"/>
    </cofactor>
</comment>
<dbReference type="PIRSF" id="PIRSF039102">
    <property type="entry name" value="Ddl/VanB"/>
    <property type="match status" value="1"/>
</dbReference>
<evidence type="ECO:0000256" key="13">
    <source>
        <dbReference type="ARBA" id="ARBA00022984"/>
    </source>
</evidence>
<evidence type="ECO:0000256" key="9">
    <source>
        <dbReference type="ARBA" id="ARBA00022598"/>
    </source>
</evidence>
<dbReference type="Gene3D" id="3.40.50.20">
    <property type="match status" value="1"/>
</dbReference>
<comment type="caution">
    <text evidence="19">The sequence shown here is derived from an EMBL/GenBank/DDBJ whole genome shotgun (WGS) entry which is preliminary data.</text>
</comment>
<evidence type="ECO:0000259" key="18">
    <source>
        <dbReference type="PROSITE" id="PS50975"/>
    </source>
</evidence>
<gene>
    <name evidence="19" type="primary">ddlB</name>
    <name evidence="16" type="synonym">ddl</name>
    <name evidence="19" type="ORF">GCM10011352_12010</name>
</gene>
<organism evidence="19 20">
    <name type="scientific">Marinobacterium zhoushanense</name>
    <dbReference type="NCBI Taxonomy" id="1679163"/>
    <lineage>
        <taxon>Bacteria</taxon>
        <taxon>Pseudomonadati</taxon>
        <taxon>Pseudomonadota</taxon>
        <taxon>Gammaproteobacteria</taxon>
        <taxon>Oceanospirillales</taxon>
        <taxon>Oceanospirillaceae</taxon>
        <taxon>Marinobacterium</taxon>
    </lineage>
</organism>
<dbReference type="EC" id="6.3.2.4" evidence="7 16"/>
<keyword evidence="8 16" id="KW-0963">Cytoplasm</keyword>
<evidence type="ECO:0000256" key="12">
    <source>
        <dbReference type="ARBA" id="ARBA00022960"/>
    </source>
</evidence>
<evidence type="ECO:0000256" key="15">
    <source>
        <dbReference type="ARBA" id="ARBA00047614"/>
    </source>
</evidence>
<sequence length="329" mass="35222">MSEYRIEAAEARALGRVAVIYGGLSAERSVSLKSGAEVLKGLLAAGVDAFGIDLGAEGQDPLTQLMTVQFDRAFLILHGRGGEDGTIQGVLEMMGKPYTGSGVAASALGMDKLRTKQLWCGGGLSTPAFAVIGEQVDLDAVSEQLGFPIMIKPIHEGSSIGMAKVTDRSQLEAAVEEARRFDSAVLAERWISGPEYTVGVLDGRALPIIRLETPHDFYDFNAKYEANDTRYLFDTQLSSAEEAELKILIEQAFAMVGCRGWGRVDVMLDDRGCFQLLEVNTAPGMTDHSLVPMAAREAGISFEQLVVEILRTAGLDNAALDSSEQQGGG</sequence>
<evidence type="ECO:0000256" key="17">
    <source>
        <dbReference type="PROSITE-ProRule" id="PRU00409"/>
    </source>
</evidence>
<dbReference type="NCBIfam" id="NF002378">
    <property type="entry name" value="PRK01372.1"/>
    <property type="match status" value="1"/>
</dbReference>
<comment type="cofactor">
    <cofactor evidence="1">
        <name>Mn(2+)</name>
        <dbReference type="ChEBI" id="CHEBI:29035"/>
    </cofactor>
</comment>
<keyword evidence="14 16" id="KW-0961">Cell wall biogenesis/degradation</keyword>
<keyword evidence="10 17" id="KW-0547">Nucleotide-binding</keyword>
<dbReference type="SUPFAM" id="SSF52440">
    <property type="entry name" value="PreATP-grasp domain"/>
    <property type="match status" value="1"/>
</dbReference>
<keyword evidence="20" id="KW-1185">Reference proteome</keyword>
<dbReference type="EMBL" id="BMIJ01000002">
    <property type="protein sequence ID" value="GGB87654.1"/>
    <property type="molecule type" value="Genomic_DNA"/>
</dbReference>
<dbReference type="PANTHER" id="PTHR23132:SF23">
    <property type="entry name" value="D-ALANINE--D-ALANINE LIGASE B"/>
    <property type="match status" value="1"/>
</dbReference>
<dbReference type="GO" id="GO:0016874">
    <property type="term" value="F:ligase activity"/>
    <property type="evidence" value="ECO:0007669"/>
    <property type="project" value="UniProtKB-KW"/>
</dbReference>
<evidence type="ECO:0000256" key="8">
    <source>
        <dbReference type="ARBA" id="ARBA00022490"/>
    </source>
</evidence>
<comment type="function">
    <text evidence="3 16">Cell wall formation.</text>
</comment>
<comment type="similarity">
    <text evidence="6 16">Belongs to the D-alanine--D-alanine ligase family.</text>
</comment>
<dbReference type="InterPro" id="IPR011761">
    <property type="entry name" value="ATP-grasp"/>
</dbReference>
<reference evidence="20" key="1">
    <citation type="journal article" date="2019" name="Int. J. Syst. Evol. Microbiol.">
        <title>The Global Catalogue of Microorganisms (GCM) 10K type strain sequencing project: providing services to taxonomists for standard genome sequencing and annotation.</title>
        <authorList>
            <consortium name="The Broad Institute Genomics Platform"/>
            <consortium name="The Broad Institute Genome Sequencing Center for Infectious Disease"/>
            <person name="Wu L."/>
            <person name="Ma J."/>
        </authorList>
    </citation>
    <scope>NUCLEOTIDE SEQUENCE [LARGE SCALE GENOMIC DNA]</scope>
    <source>
        <strain evidence="20">CGMCC 1.15341</strain>
    </source>
</reference>
<dbReference type="PROSITE" id="PS00843">
    <property type="entry name" value="DALA_DALA_LIGASE_1"/>
    <property type="match status" value="1"/>
</dbReference>
<evidence type="ECO:0000256" key="10">
    <source>
        <dbReference type="ARBA" id="ARBA00022741"/>
    </source>
</evidence>
<dbReference type="InterPro" id="IPR000291">
    <property type="entry name" value="D-Ala_lig_Van_CS"/>
</dbReference>
<evidence type="ECO:0000256" key="14">
    <source>
        <dbReference type="ARBA" id="ARBA00023316"/>
    </source>
</evidence>
<dbReference type="HAMAP" id="MF_00047">
    <property type="entry name" value="Dala_Dala_lig"/>
    <property type="match status" value="1"/>
</dbReference>
<name>A0ABQ1K5W7_9GAMM</name>
<feature type="domain" description="ATP-grasp" evidence="18">
    <location>
        <begin position="116"/>
        <end position="311"/>
    </location>
</feature>
<comment type="catalytic activity">
    <reaction evidence="15 16">
        <text>2 D-alanine + ATP = D-alanyl-D-alanine + ADP + phosphate + H(+)</text>
        <dbReference type="Rhea" id="RHEA:11224"/>
        <dbReference type="ChEBI" id="CHEBI:15378"/>
        <dbReference type="ChEBI" id="CHEBI:30616"/>
        <dbReference type="ChEBI" id="CHEBI:43474"/>
        <dbReference type="ChEBI" id="CHEBI:57416"/>
        <dbReference type="ChEBI" id="CHEBI:57822"/>
        <dbReference type="ChEBI" id="CHEBI:456216"/>
        <dbReference type="EC" id="6.3.2.4"/>
    </reaction>
</comment>
<protein>
    <recommendedName>
        <fullName evidence="7 16">D-alanine--D-alanine ligase</fullName>
        <ecNumber evidence="7 16">6.3.2.4</ecNumber>
    </recommendedName>
    <alternativeName>
        <fullName evidence="16">D-Ala-D-Ala ligase</fullName>
    </alternativeName>
    <alternativeName>
        <fullName evidence="16">D-alanylalanine synthetase</fullName>
    </alternativeName>
</protein>
<dbReference type="Gene3D" id="3.30.470.20">
    <property type="entry name" value="ATP-grasp fold, B domain"/>
    <property type="match status" value="1"/>
</dbReference>
<dbReference type="Pfam" id="PF07478">
    <property type="entry name" value="Dala_Dala_lig_C"/>
    <property type="match status" value="1"/>
</dbReference>
<dbReference type="RefSeq" id="WP_188746296.1">
    <property type="nucleotide sequence ID" value="NZ_BMIJ01000002.1"/>
</dbReference>
<evidence type="ECO:0000256" key="6">
    <source>
        <dbReference type="ARBA" id="ARBA00010871"/>
    </source>
</evidence>
<evidence type="ECO:0000256" key="3">
    <source>
        <dbReference type="ARBA" id="ARBA00003921"/>
    </source>
</evidence>
<keyword evidence="12 16" id="KW-0133">Cell shape</keyword>
<evidence type="ECO:0000256" key="11">
    <source>
        <dbReference type="ARBA" id="ARBA00022840"/>
    </source>
</evidence>
<comment type="subcellular location">
    <subcellularLocation>
        <location evidence="4 16">Cytoplasm</location>
    </subcellularLocation>
</comment>
<comment type="pathway">
    <text evidence="5 16">Cell wall biogenesis; peptidoglycan biosynthesis.</text>
</comment>
<dbReference type="PROSITE" id="PS00844">
    <property type="entry name" value="DALA_DALA_LIGASE_2"/>
    <property type="match status" value="1"/>
</dbReference>
<dbReference type="InterPro" id="IPR013815">
    <property type="entry name" value="ATP_grasp_subdomain_1"/>
</dbReference>
<dbReference type="InterPro" id="IPR016185">
    <property type="entry name" value="PreATP-grasp_dom_sf"/>
</dbReference>
<evidence type="ECO:0000313" key="20">
    <source>
        <dbReference type="Proteomes" id="UP000629025"/>
    </source>
</evidence>
<evidence type="ECO:0000313" key="19">
    <source>
        <dbReference type="EMBL" id="GGB87654.1"/>
    </source>
</evidence>
<dbReference type="InterPro" id="IPR011095">
    <property type="entry name" value="Dala_Dala_lig_C"/>
</dbReference>
<evidence type="ECO:0000256" key="4">
    <source>
        <dbReference type="ARBA" id="ARBA00004496"/>
    </source>
</evidence>
<evidence type="ECO:0000256" key="7">
    <source>
        <dbReference type="ARBA" id="ARBA00012216"/>
    </source>
</evidence>
<keyword evidence="11 17" id="KW-0067">ATP-binding</keyword>
<evidence type="ECO:0000256" key="5">
    <source>
        <dbReference type="ARBA" id="ARBA00004752"/>
    </source>
</evidence>
<dbReference type="Proteomes" id="UP000629025">
    <property type="component" value="Unassembled WGS sequence"/>
</dbReference>